<evidence type="ECO:0008006" key="3">
    <source>
        <dbReference type="Google" id="ProtNLM"/>
    </source>
</evidence>
<name>A0A7S2RBN3_9STRA</name>
<proteinExistence type="predicted"/>
<protein>
    <recommendedName>
        <fullName evidence="3">DOMON domain-containing protein</fullName>
    </recommendedName>
</protein>
<sequence length="246" mass="27808">MKLCLGRVFLLCALLVCGECDFASLDVSSGIFEGEDVSMGRLGYPVEIFPRGNETRFGIEWLNNGGLFIVGLGKDGNVWYVHQRDDMSWTNWTQLTSICPSGLDANRKCKFDSDPAIARNDDGRLEIFVRFEENLDVWQMYQLDAADPSKWSKPREGSCVDQDQATTIWHCLGGGLPEDQTDAHYWIIDSPAFPTSDLVARQHPITKKIQLFFRNFEGHMYRVEQLTAGSPKQYGPPEKISSVIFI</sequence>
<keyword evidence="1" id="KW-0732">Signal</keyword>
<dbReference type="EMBL" id="HBHK01002904">
    <property type="protein sequence ID" value="CAD9666498.1"/>
    <property type="molecule type" value="Transcribed_RNA"/>
</dbReference>
<feature type="chain" id="PRO_5031186425" description="DOMON domain-containing protein" evidence="1">
    <location>
        <begin position="19"/>
        <end position="246"/>
    </location>
</feature>
<dbReference type="AlphaFoldDB" id="A0A7S2RBN3"/>
<evidence type="ECO:0000313" key="2">
    <source>
        <dbReference type="EMBL" id="CAD9666498.1"/>
    </source>
</evidence>
<organism evidence="2">
    <name type="scientific">Mucochytrium quahogii</name>
    <dbReference type="NCBI Taxonomy" id="96639"/>
    <lineage>
        <taxon>Eukaryota</taxon>
        <taxon>Sar</taxon>
        <taxon>Stramenopiles</taxon>
        <taxon>Bigyra</taxon>
        <taxon>Labyrinthulomycetes</taxon>
        <taxon>Thraustochytrida</taxon>
        <taxon>Thraustochytriidae</taxon>
        <taxon>Mucochytrium</taxon>
    </lineage>
</organism>
<gene>
    <name evidence="2" type="ORF">QSP1433_LOCUS1745</name>
</gene>
<accession>A0A7S2RBN3</accession>
<reference evidence="2" key="1">
    <citation type="submission" date="2021-01" db="EMBL/GenBank/DDBJ databases">
        <authorList>
            <person name="Corre E."/>
            <person name="Pelletier E."/>
            <person name="Niang G."/>
            <person name="Scheremetjew M."/>
            <person name="Finn R."/>
            <person name="Kale V."/>
            <person name="Holt S."/>
            <person name="Cochrane G."/>
            <person name="Meng A."/>
            <person name="Brown T."/>
            <person name="Cohen L."/>
        </authorList>
    </citation>
    <scope>NUCLEOTIDE SEQUENCE</scope>
    <source>
        <strain evidence="2">NY070348D</strain>
    </source>
</reference>
<dbReference type="SUPFAM" id="SSF89372">
    <property type="entry name" value="Fucose-specific lectin"/>
    <property type="match status" value="1"/>
</dbReference>
<evidence type="ECO:0000256" key="1">
    <source>
        <dbReference type="SAM" id="SignalP"/>
    </source>
</evidence>
<feature type="signal peptide" evidence="1">
    <location>
        <begin position="1"/>
        <end position="18"/>
    </location>
</feature>